<dbReference type="Proteomes" id="UP001204562">
    <property type="component" value="Unassembled WGS sequence"/>
</dbReference>
<evidence type="ECO:0000256" key="9">
    <source>
        <dbReference type="SAM" id="Phobius"/>
    </source>
</evidence>
<evidence type="ECO:0000256" key="4">
    <source>
        <dbReference type="ARBA" id="ARBA00022519"/>
    </source>
</evidence>
<keyword evidence="3" id="KW-1003">Cell membrane</keyword>
<dbReference type="GO" id="GO:0005886">
    <property type="term" value="C:plasma membrane"/>
    <property type="evidence" value="ECO:0007669"/>
    <property type="project" value="UniProtKB-SubCell"/>
</dbReference>
<accession>A0AAW5JSD3</accession>
<keyword evidence="6 9" id="KW-1133">Transmembrane helix</keyword>
<name>A0AAW5JSD3_9FIRM</name>
<protein>
    <submittedName>
        <fullName evidence="11">TRAP transporter small permease</fullName>
    </submittedName>
</protein>
<keyword evidence="5 9" id="KW-0812">Transmembrane</keyword>
<dbReference type="InterPro" id="IPR007387">
    <property type="entry name" value="TRAP_DctQ"/>
</dbReference>
<evidence type="ECO:0000256" key="2">
    <source>
        <dbReference type="ARBA" id="ARBA00022448"/>
    </source>
</evidence>
<gene>
    <name evidence="11" type="ORF">NE579_10020</name>
</gene>
<evidence type="ECO:0000256" key="6">
    <source>
        <dbReference type="ARBA" id="ARBA00022989"/>
    </source>
</evidence>
<evidence type="ECO:0000256" key="7">
    <source>
        <dbReference type="ARBA" id="ARBA00023136"/>
    </source>
</evidence>
<proteinExistence type="inferred from homology"/>
<reference evidence="11" key="1">
    <citation type="submission" date="2022-06" db="EMBL/GenBank/DDBJ databases">
        <title>Isolation of gut microbiota from human fecal samples.</title>
        <authorList>
            <person name="Pamer E.G."/>
            <person name="Barat B."/>
            <person name="Waligurski E."/>
            <person name="Medina S."/>
            <person name="Paddock L."/>
            <person name="Mostad J."/>
        </authorList>
    </citation>
    <scope>NUCLEOTIDE SEQUENCE</scope>
    <source>
        <strain evidence="11">DFI.9.91</strain>
    </source>
</reference>
<keyword evidence="7 9" id="KW-0472">Membrane</keyword>
<sequence length="216" mass="24874">MAKEHFDLEKTLFWRILHHVVKWLMIIGSVCSTAVMVWAVIKRYFFKGNLYGSDEIIMLFAFWLYFMGAVYGSYEDSHIKADLLNVYIKNMRCKDGLALLSQALTVLVNTIVLIWATKYFSGEIAKWGLSTSLKIPLVIPKASVFFGFLLMEFYHVYYLQRNLRTYLREGYYTTPVPGDYVSDRLKEKYPAITLPNKAGAKAMLEAADSRAEEGND</sequence>
<evidence type="ECO:0000256" key="1">
    <source>
        <dbReference type="ARBA" id="ARBA00004429"/>
    </source>
</evidence>
<evidence type="ECO:0000313" key="12">
    <source>
        <dbReference type="Proteomes" id="UP001204562"/>
    </source>
</evidence>
<evidence type="ECO:0000256" key="5">
    <source>
        <dbReference type="ARBA" id="ARBA00022692"/>
    </source>
</evidence>
<comment type="subcellular location">
    <subcellularLocation>
        <location evidence="1">Cell inner membrane</location>
        <topology evidence="1">Multi-pass membrane protein</topology>
    </subcellularLocation>
</comment>
<keyword evidence="2" id="KW-0813">Transport</keyword>
<dbReference type="RefSeq" id="WP_256304149.1">
    <property type="nucleotide sequence ID" value="NZ_JANFYS010000019.1"/>
</dbReference>
<comment type="similarity">
    <text evidence="8">Belongs to the TRAP transporter small permease family.</text>
</comment>
<dbReference type="InterPro" id="IPR055348">
    <property type="entry name" value="DctQ"/>
</dbReference>
<evidence type="ECO:0000313" key="11">
    <source>
        <dbReference type="EMBL" id="MCQ4770799.1"/>
    </source>
</evidence>
<feature type="transmembrane region" description="Helical" evidence="9">
    <location>
        <begin position="137"/>
        <end position="159"/>
    </location>
</feature>
<evidence type="ECO:0000256" key="8">
    <source>
        <dbReference type="ARBA" id="ARBA00038436"/>
    </source>
</evidence>
<evidence type="ECO:0000259" key="10">
    <source>
        <dbReference type="Pfam" id="PF04290"/>
    </source>
</evidence>
<evidence type="ECO:0000256" key="3">
    <source>
        <dbReference type="ARBA" id="ARBA00022475"/>
    </source>
</evidence>
<dbReference type="PANTHER" id="PTHR35011">
    <property type="entry name" value="2,3-DIKETO-L-GULONATE TRAP TRANSPORTER SMALL PERMEASE PROTEIN YIAM"/>
    <property type="match status" value="1"/>
</dbReference>
<keyword evidence="4" id="KW-0997">Cell inner membrane</keyword>
<dbReference type="AlphaFoldDB" id="A0AAW5JSD3"/>
<organism evidence="11 12">
    <name type="scientific">Intestinimonas massiliensis</name>
    <name type="common">ex Afouda et al. 2020</name>
    <dbReference type="NCBI Taxonomy" id="1673721"/>
    <lineage>
        <taxon>Bacteria</taxon>
        <taxon>Bacillati</taxon>
        <taxon>Bacillota</taxon>
        <taxon>Clostridia</taxon>
        <taxon>Eubacteriales</taxon>
        <taxon>Intestinimonas</taxon>
    </lineage>
</organism>
<comment type="caution">
    <text evidence="11">The sequence shown here is derived from an EMBL/GenBank/DDBJ whole genome shotgun (WGS) entry which is preliminary data.</text>
</comment>
<dbReference type="Pfam" id="PF04290">
    <property type="entry name" value="DctQ"/>
    <property type="match status" value="1"/>
</dbReference>
<feature type="transmembrane region" description="Helical" evidence="9">
    <location>
        <begin position="56"/>
        <end position="74"/>
    </location>
</feature>
<feature type="domain" description="Tripartite ATP-independent periplasmic transporters DctQ component" evidence="10">
    <location>
        <begin position="33"/>
        <end position="164"/>
    </location>
</feature>
<feature type="transmembrane region" description="Helical" evidence="9">
    <location>
        <begin position="20"/>
        <end position="41"/>
    </location>
</feature>
<dbReference type="EMBL" id="JANFYS010000019">
    <property type="protein sequence ID" value="MCQ4770799.1"/>
    <property type="molecule type" value="Genomic_DNA"/>
</dbReference>
<feature type="transmembrane region" description="Helical" evidence="9">
    <location>
        <begin position="95"/>
        <end position="117"/>
    </location>
</feature>